<keyword evidence="5" id="KW-1185">Reference proteome</keyword>
<dbReference type="EMBL" id="CACVBM020001368">
    <property type="protein sequence ID" value="CAA7047224.1"/>
    <property type="molecule type" value="Genomic_DNA"/>
</dbReference>
<reference evidence="4 5" key="1">
    <citation type="submission" date="2020-01" db="EMBL/GenBank/DDBJ databases">
        <authorList>
            <person name="Mishra B."/>
        </authorList>
    </citation>
    <scope>NUCLEOTIDE SEQUENCE [LARGE SCALE GENOMIC DNA]</scope>
</reference>
<evidence type="ECO:0000313" key="5">
    <source>
        <dbReference type="Proteomes" id="UP000467841"/>
    </source>
</evidence>
<evidence type="ECO:0000313" key="3">
    <source>
        <dbReference type="EMBL" id="CAA7047224.1"/>
    </source>
</evidence>
<dbReference type="InterPro" id="IPR001810">
    <property type="entry name" value="F-box_dom"/>
</dbReference>
<dbReference type="CDD" id="cd22152">
    <property type="entry name" value="F-box_AtAFR-like"/>
    <property type="match status" value="1"/>
</dbReference>
<dbReference type="InterPro" id="IPR050354">
    <property type="entry name" value="F-box/kelch-repeat_ARATH"/>
</dbReference>
<name>A0A6D2KNY8_9BRAS</name>
<protein>
    <recommendedName>
        <fullName evidence="2">F-box domain-containing protein</fullName>
    </recommendedName>
</protein>
<dbReference type="Proteomes" id="UP000467841">
    <property type="component" value="Unassembled WGS sequence"/>
</dbReference>
<dbReference type="Pfam" id="PF00646">
    <property type="entry name" value="F-box"/>
    <property type="match status" value="1"/>
</dbReference>
<dbReference type="EMBL" id="CACVBM020001606">
    <property type="protein sequence ID" value="CAA7055010.1"/>
    <property type="molecule type" value="Genomic_DNA"/>
</dbReference>
<proteinExistence type="predicted"/>
<organism evidence="4 5">
    <name type="scientific">Microthlaspi erraticum</name>
    <dbReference type="NCBI Taxonomy" id="1685480"/>
    <lineage>
        <taxon>Eukaryota</taxon>
        <taxon>Viridiplantae</taxon>
        <taxon>Streptophyta</taxon>
        <taxon>Embryophyta</taxon>
        <taxon>Tracheophyta</taxon>
        <taxon>Spermatophyta</taxon>
        <taxon>Magnoliopsida</taxon>
        <taxon>eudicotyledons</taxon>
        <taxon>Gunneridae</taxon>
        <taxon>Pentapetalae</taxon>
        <taxon>rosids</taxon>
        <taxon>malvids</taxon>
        <taxon>Brassicales</taxon>
        <taxon>Brassicaceae</taxon>
        <taxon>Coluteocarpeae</taxon>
        <taxon>Microthlaspi</taxon>
    </lineage>
</organism>
<accession>A0A6D2KNY8</accession>
<dbReference type="SUPFAM" id="SSF81383">
    <property type="entry name" value="F-box domain"/>
    <property type="match status" value="1"/>
</dbReference>
<dbReference type="SMART" id="SM00256">
    <property type="entry name" value="FBOX"/>
    <property type="match status" value="1"/>
</dbReference>
<dbReference type="InterPro" id="IPR036047">
    <property type="entry name" value="F-box-like_dom_sf"/>
</dbReference>
<feature type="region of interest" description="Disordered" evidence="1">
    <location>
        <begin position="1"/>
        <end position="20"/>
    </location>
</feature>
<dbReference type="PANTHER" id="PTHR24414">
    <property type="entry name" value="F-BOX/KELCH-REPEAT PROTEIN SKIP4"/>
    <property type="match status" value="1"/>
</dbReference>
<dbReference type="PROSITE" id="PS50181">
    <property type="entry name" value="FBOX"/>
    <property type="match status" value="1"/>
</dbReference>
<evidence type="ECO:0000313" key="4">
    <source>
        <dbReference type="EMBL" id="CAA7055010.1"/>
    </source>
</evidence>
<evidence type="ECO:0000256" key="1">
    <source>
        <dbReference type="SAM" id="MobiDB-lite"/>
    </source>
</evidence>
<dbReference type="AlphaFoldDB" id="A0A6D2KNY8"/>
<sequence length="98" mass="11362">MSSPKKGKSKREEEQSPPQSCTFLSLPYDLLLTCVARISRLYYPSLSLVSKTFRSLLDSPELYKERSRLGQTESCLYVCVSHTNANRWYTLRKLLNPR</sequence>
<gene>
    <name evidence="3" type="ORF">MERR_LOCUS34459</name>
    <name evidence="4" type="ORF">MERR_LOCUS42246</name>
</gene>
<feature type="domain" description="F-box" evidence="2">
    <location>
        <begin position="20"/>
        <end position="66"/>
    </location>
</feature>
<evidence type="ECO:0000259" key="2">
    <source>
        <dbReference type="PROSITE" id="PS50181"/>
    </source>
</evidence>
<dbReference type="PANTHER" id="PTHR24414:SF184">
    <property type="entry name" value="GALACTOSE OXIDASE_KELCH REPEAT SUPERFAMILY PROTEIN"/>
    <property type="match status" value="1"/>
</dbReference>
<dbReference type="OrthoDB" id="1027775at2759"/>